<feature type="region of interest" description="Disordered" evidence="10">
    <location>
        <begin position="53"/>
        <end position="81"/>
    </location>
</feature>
<evidence type="ECO:0000256" key="2">
    <source>
        <dbReference type="ARBA" id="ARBA00005212"/>
    </source>
</evidence>
<dbReference type="EC" id="3.1.1.14" evidence="4"/>
<sequence>MPLSSASAHKKLDALSMTAMSSSTSSSSFAISGTNVFEMGKYKVVLQRVEAAERSGCGSKTKSSSSTSPPTNPPPPKPLLIGMPCEAAGEFPVLLLLHGYLLSNSFYSQLINHIASHGFIVIAPQLYTIAGPDTTDEIKSTAAITNWLSNGLQPLLPPNVHANLSKLALAGHSRGGKVSFALALGKEETGTSLKFSALIGIDPVDGMDKGKQTPPPVLTYVPHSFDLDMAVMVIGSGLGEVKKNPLFPPCAPKGVNHEDFFNECRKSACYFVAKDYGHLDMLDDETKGIRGKATYCLCKNGKSREPMRRFVGGVVVAFIKAYLEGDSSHLLAIREGVETLPIELQCVKFLL</sequence>
<comment type="subcellular location">
    <subcellularLocation>
        <location evidence="1">Cytoplasm</location>
        <location evidence="1">Cytosol</location>
    </subcellularLocation>
</comment>
<evidence type="ECO:0000256" key="8">
    <source>
        <dbReference type="ARBA" id="ARBA00053022"/>
    </source>
</evidence>
<evidence type="ECO:0000256" key="3">
    <source>
        <dbReference type="ARBA" id="ARBA00010701"/>
    </source>
</evidence>
<dbReference type="InterPro" id="IPR029058">
    <property type="entry name" value="AB_hydrolase_fold"/>
</dbReference>
<evidence type="ECO:0000256" key="9">
    <source>
        <dbReference type="PIRSR" id="PIRSR038128-50"/>
    </source>
</evidence>
<evidence type="ECO:0000256" key="5">
    <source>
        <dbReference type="ARBA" id="ARBA00022490"/>
    </source>
</evidence>
<evidence type="ECO:0000256" key="1">
    <source>
        <dbReference type="ARBA" id="ARBA00004514"/>
    </source>
</evidence>
<feature type="active site" description="Charge relay system" evidence="9">
    <location>
        <position position="278"/>
    </location>
</feature>
<comment type="catalytic activity">
    <reaction evidence="8">
        <text>a chlorophyll + H2O = a chlorophyllide + phytol + H(+)</text>
        <dbReference type="Rhea" id="RHEA:19605"/>
        <dbReference type="ChEBI" id="CHEBI:15377"/>
        <dbReference type="ChEBI" id="CHEBI:15378"/>
        <dbReference type="ChEBI" id="CHEBI:17327"/>
        <dbReference type="ChEBI" id="CHEBI:139291"/>
        <dbReference type="ChEBI" id="CHEBI:139292"/>
        <dbReference type="EC" id="3.1.1.14"/>
    </reaction>
    <physiologicalReaction direction="left-to-right" evidence="8">
        <dbReference type="Rhea" id="RHEA:19606"/>
    </physiologicalReaction>
</comment>
<accession>A0A5N5FEM7</accession>
<organism evidence="11 12">
    <name type="scientific">Pyrus ussuriensis x Pyrus communis</name>
    <dbReference type="NCBI Taxonomy" id="2448454"/>
    <lineage>
        <taxon>Eukaryota</taxon>
        <taxon>Viridiplantae</taxon>
        <taxon>Streptophyta</taxon>
        <taxon>Embryophyta</taxon>
        <taxon>Tracheophyta</taxon>
        <taxon>Spermatophyta</taxon>
        <taxon>Magnoliopsida</taxon>
        <taxon>eudicotyledons</taxon>
        <taxon>Gunneridae</taxon>
        <taxon>Pentapetalae</taxon>
        <taxon>rosids</taxon>
        <taxon>fabids</taxon>
        <taxon>Rosales</taxon>
        <taxon>Rosaceae</taxon>
        <taxon>Amygdaloideae</taxon>
        <taxon>Maleae</taxon>
        <taxon>Pyrus</taxon>
    </lineage>
</organism>
<feature type="compositionally biased region" description="Low complexity" evidence="10">
    <location>
        <begin position="59"/>
        <end position="69"/>
    </location>
</feature>
<reference evidence="11 12" key="1">
    <citation type="submission" date="2019-09" db="EMBL/GenBank/DDBJ databases">
        <authorList>
            <person name="Ou C."/>
        </authorList>
    </citation>
    <scope>NUCLEOTIDE SEQUENCE [LARGE SCALE GENOMIC DNA]</scope>
    <source>
        <strain evidence="11">S2</strain>
        <tissue evidence="11">Leaf</tissue>
    </source>
</reference>
<name>A0A5N5FEM7_9ROSA</name>
<dbReference type="GO" id="GO:0005829">
    <property type="term" value="C:cytosol"/>
    <property type="evidence" value="ECO:0007669"/>
    <property type="project" value="UniProtKB-SubCell"/>
</dbReference>
<comment type="pathway">
    <text evidence="2">Porphyrin-containing compound metabolism; chlorophyll degradation.</text>
</comment>
<dbReference type="SUPFAM" id="SSF53474">
    <property type="entry name" value="alpha/beta-Hydrolases"/>
    <property type="match status" value="1"/>
</dbReference>
<dbReference type="GO" id="GO:0047746">
    <property type="term" value="F:chlorophyllase activity"/>
    <property type="evidence" value="ECO:0007669"/>
    <property type="project" value="UniProtKB-EC"/>
</dbReference>
<dbReference type="Pfam" id="PF07224">
    <property type="entry name" value="Chlorophyllase"/>
    <property type="match status" value="1"/>
</dbReference>
<dbReference type="UniPathway" id="UPA00674"/>
<comment type="similarity">
    <text evidence="3">Belongs to the AB hydrolase superfamily. Lipase family.</text>
</comment>
<proteinExistence type="inferred from homology"/>
<evidence type="ECO:0000256" key="6">
    <source>
        <dbReference type="ARBA" id="ARBA00022801"/>
    </source>
</evidence>
<dbReference type="Gene3D" id="3.40.50.1820">
    <property type="entry name" value="alpha/beta hydrolase"/>
    <property type="match status" value="1"/>
</dbReference>
<reference evidence="11 12" key="3">
    <citation type="submission" date="2019-11" db="EMBL/GenBank/DDBJ databases">
        <title>A de novo genome assembly of a pear dwarfing rootstock.</title>
        <authorList>
            <person name="Wang F."/>
            <person name="Wang J."/>
            <person name="Li S."/>
            <person name="Zhang Y."/>
            <person name="Fang M."/>
            <person name="Ma L."/>
            <person name="Zhao Y."/>
            <person name="Jiang S."/>
        </authorList>
    </citation>
    <scope>NUCLEOTIDE SEQUENCE [LARGE SCALE GENOMIC DNA]</scope>
    <source>
        <strain evidence="11">S2</strain>
        <tissue evidence="11">Leaf</tissue>
    </source>
</reference>
<dbReference type="Proteomes" id="UP000327157">
    <property type="component" value="Chromosome 13"/>
</dbReference>
<dbReference type="FunFam" id="3.40.50.1820:FF:000159">
    <property type="entry name" value="Chlorophyllase-2, chloroplastic"/>
    <property type="match status" value="1"/>
</dbReference>
<evidence type="ECO:0000256" key="7">
    <source>
        <dbReference type="ARBA" id="ARBA00022817"/>
    </source>
</evidence>
<dbReference type="GO" id="GO:0015996">
    <property type="term" value="P:chlorophyll catabolic process"/>
    <property type="evidence" value="ECO:0007669"/>
    <property type="project" value="UniProtKB-UniPathway"/>
</dbReference>
<dbReference type="InterPro" id="IPR017395">
    <property type="entry name" value="Chlorophyllase-like"/>
</dbReference>
<dbReference type="OrthoDB" id="2093222at2759"/>
<dbReference type="PANTHER" id="PTHR33428:SF2">
    <property type="entry name" value="CHLOROPHYLLASE-2"/>
    <property type="match status" value="1"/>
</dbReference>
<keyword evidence="6" id="KW-0378">Hydrolase</keyword>
<dbReference type="InterPro" id="IPR048264">
    <property type="entry name" value="Chlorophyllase"/>
</dbReference>
<reference evidence="12" key="2">
    <citation type="submission" date="2019-10" db="EMBL/GenBank/DDBJ databases">
        <title>A de novo genome assembly of a pear dwarfing rootstock.</title>
        <authorList>
            <person name="Wang F."/>
            <person name="Wang J."/>
            <person name="Li S."/>
            <person name="Zhang Y."/>
            <person name="Fang M."/>
            <person name="Ma L."/>
            <person name="Zhao Y."/>
            <person name="Jiang S."/>
        </authorList>
    </citation>
    <scope>NUCLEOTIDE SEQUENCE [LARGE SCALE GENOMIC DNA]</scope>
</reference>
<dbReference type="EMBL" id="SMOL01000753">
    <property type="protein sequence ID" value="KAB2599692.1"/>
    <property type="molecule type" value="Genomic_DNA"/>
</dbReference>
<feature type="active site" description="Nucleophile" evidence="9">
    <location>
        <position position="173"/>
    </location>
</feature>
<comment type="caution">
    <text evidence="11">The sequence shown here is derived from an EMBL/GenBank/DDBJ whole genome shotgun (WGS) entry which is preliminary data.</text>
</comment>
<evidence type="ECO:0000256" key="10">
    <source>
        <dbReference type="SAM" id="MobiDB-lite"/>
    </source>
</evidence>
<gene>
    <name evidence="11" type="ORF">D8674_009963</name>
</gene>
<evidence type="ECO:0000313" key="12">
    <source>
        <dbReference type="Proteomes" id="UP000327157"/>
    </source>
</evidence>
<evidence type="ECO:0000256" key="4">
    <source>
        <dbReference type="ARBA" id="ARBA00013226"/>
    </source>
</evidence>
<evidence type="ECO:0000313" key="11">
    <source>
        <dbReference type="EMBL" id="KAB2599692.1"/>
    </source>
</evidence>
<keyword evidence="5" id="KW-0963">Cytoplasm</keyword>
<dbReference type="PIRSF" id="PIRSF038128">
    <property type="entry name" value="Chlorophyllase_chloroplast"/>
    <property type="match status" value="1"/>
</dbReference>
<keyword evidence="12" id="KW-1185">Reference proteome</keyword>
<dbReference type="PANTHER" id="PTHR33428">
    <property type="entry name" value="CHLOROPHYLLASE-2, CHLOROPLASTIC"/>
    <property type="match status" value="1"/>
</dbReference>
<keyword evidence="7" id="KW-0881">Chlorophyll catabolism</keyword>
<feature type="active site" description="Charge relay system" evidence="9">
    <location>
        <position position="202"/>
    </location>
</feature>
<dbReference type="AlphaFoldDB" id="A0A5N5FEM7"/>
<protein>
    <recommendedName>
        <fullName evidence="4">chlorophyllase</fullName>
        <ecNumber evidence="4">3.1.1.14</ecNumber>
    </recommendedName>
</protein>